<gene>
    <name evidence="2" type="ORF">POCULU_LOCUS11370</name>
</gene>
<feature type="non-terminal residue" evidence="2">
    <location>
        <position position="1"/>
    </location>
</feature>
<accession>A0A9N9EK95</accession>
<dbReference type="AlphaFoldDB" id="A0A9N9EK95"/>
<protein>
    <submittedName>
        <fullName evidence="2">3806_t:CDS:1</fullName>
    </submittedName>
</protein>
<name>A0A9N9EK95_9GLOM</name>
<feature type="region of interest" description="Disordered" evidence="1">
    <location>
        <begin position="54"/>
        <end position="74"/>
    </location>
</feature>
<evidence type="ECO:0000313" key="3">
    <source>
        <dbReference type="Proteomes" id="UP000789572"/>
    </source>
</evidence>
<proteinExistence type="predicted"/>
<reference evidence="2" key="1">
    <citation type="submission" date="2021-06" db="EMBL/GenBank/DDBJ databases">
        <authorList>
            <person name="Kallberg Y."/>
            <person name="Tangrot J."/>
            <person name="Rosling A."/>
        </authorList>
    </citation>
    <scope>NUCLEOTIDE SEQUENCE</scope>
    <source>
        <strain evidence="2">IA702</strain>
    </source>
</reference>
<dbReference type="EMBL" id="CAJVPJ010008000">
    <property type="protein sequence ID" value="CAG8678687.1"/>
    <property type="molecule type" value="Genomic_DNA"/>
</dbReference>
<comment type="caution">
    <text evidence="2">The sequence shown here is derived from an EMBL/GenBank/DDBJ whole genome shotgun (WGS) entry which is preliminary data.</text>
</comment>
<sequence length="74" mass="8391">LKKKAQKKFKTPKFNKDLPLISYNMITELDTDEELSQTSNLTQDNDLTFELTSGSLTNSTQTQPSTIIHKDNTT</sequence>
<evidence type="ECO:0000313" key="2">
    <source>
        <dbReference type="EMBL" id="CAG8678687.1"/>
    </source>
</evidence>
<dbReference type="Proteomes" id="UP000789572">
    <property type="component" value="Unassembled WGS sequence"/>
</dbReference>
<keyword evidence="3" id="KW-1185">Reference proteome</keyword>
<organism evidence="2 3">
    <name type="scientific">Paraglomus occultum</name>
    <dbReference type="NCBI Taxonomy" id="144539"/>
    <lineage>
        <taxon>Eukaryota</taxon>
        <taxon>Fungi</taxon>
        <taxon>Fungi incertae sedis</taxon>
        <taxon>Mucoromycota</taxon>
        <taxon>Glomeromycotina</taxon>
        <taxon>Glomeromycetes</taxon>
        <taxon>Paraglomerales</taxon>
        <taxon>Paraglomeraceae</taxon>
        <taxon>Paraglomus</taxon>
    </lineage>
</organism>
<feature type="compositionally biased region" description="Polar residues" evidence="1">
    <location>
        <begin position="54"/>
        <end position="66"/>
    </location>
</feature>
<evidence type="ECO:0000256" key="1">
    <source>
        <dbReference type="SAM" id="MobiDB-lite"/>
    </source>
</evidence>